<evidence type="ECO:0008006" key="3">
    <source>
        <dbReference type="Google" id="ProtNLM"/>
    </source>
</evidence>
<evidence type="ECO:0000313" key="2">
    <source>
        <dbReference type="Proteomes" id="UP000033187"/>
    </source>
</evidence>
<accession>A0A0D6JIC8</accession>
<dbReference type="PROSITE" id="PS51257">
    <property type="entry name" value="PROKAR_LIPOPROTEIN"/>
    <property type="match status" value="1"/>
</dbReference>
<proteinExistence type="predicted"/>
<sequence length="155" mass="16346">MWRGFALALFLLGGCSTPYQEMGFAGGVGAQQMTSDTFRISARGNGYTGRTQVQDYLMLKAAETTTQHGGTHFIVIDAADASGTSQIVTGGTATTTYNHNVATTNYTPPMVHNVFKPGQDAYIRILNIGPGQPVPGGAVSASEIIQFVGSRVKRG</sequence>
<dbReference type="Proteomes" id="UP000033187">
    <property type="component" value="Chromosome 1"/>
</dbReference>
<dbReference type="NCBIfam" id="NF047637">
    <property type="entry name" value="lipo_CC0125"/>
    <property type="match status" value="1"/>
</dbReference>
<keyword evidence="2" id="KW-1185">Reference proteome</keyword>
<dbReference type="EMBL" id="LN829119">
    <property type="protein sequence ID" value="CPR21752.1"/>
    <property type="molecule type" value="Genomic_DNA"/>
</dbReference>
<organism evidence="1 2">
    <name type="scientific">Candidatus Filomicrobium marinum</name>
    <dbReference type="NCBI Taxonomy" id="1608628"/>
    <lineage>
        <taxon>Bacteria</taxon>
        <taxon>Pseudomonadati</taxon>
        <taxon>Pseudomonadota</taxon>
        <taxon>Alphaproteobacteria</taxon>
        <taxon>Hyphomicrobiales</taxon>
        <taxon>Hyphomicrobiaceae</taxon>
        <taxon>Filomicrobium</taxon>
    </lineage>
</organism>
<protein>
    <recommendedName>
        <fullName evidence="3">Lipoprotein</fullName>
    </recommendedName>
</protein>
<name>A0A0D6JIC8_9HYPH</name>
<reference evidence="2" key="1">
    <citation type="submission" date="2015-02" db="EMBL/GenBank/DDBJ databases">
        <authorList>
            <person name="Chooi Y.-H."/>
        </authorList>
    </citation>
    <scope>NUCLEOTIDE SEQUENCE [LARGE SCALE GENOMIC DNA]</scope>
    <source>
        <strain evidence="2">strain Y</strain>
    </source>
</reference>
<dbReference type="OrthoDB" id="8211528at2"/>
<evidence type="ECO:0000313" key="1">
    <source>
        <dbReference type="EMBL" id="CPR21752.1"/>
    </source>
</evidence>
<dbReference type="KEGG" id="fil:BN1229_v1_2725"/>
<dbReference type="KEGG" id="fiy:BN1229_v1_3187"/>
<dbReference type="RefSeq" id="WP_052743965.1">
    <property type="nucleotide sequence ID" value="NZ_LN829118.1"/>
</dbReference>
<dbReference type="AlphaFoldDB" id="A0A0D6JIC8"/>
<gene>
    <name evidence="1" type="ORF">YBN1229_v1_3187</name>
</gene>